<gene>
    <name evidence="3" type="ORF">VI33_03990</name>
</gene>
<dbReference type="OrthoDB" id="9799145at2"/>
<proteinExistence type="predicted"/>
<dbReference type="PROSITE" id="PS51084">
    <property type="entry name" value="HIT_2"/>
    <property type="match status" value="1"/>
</dbReference>
<sequence>MSDCELCIRSTLPILWQNKTFRIVLVNNQNIRGYLRLELIDHVKEIHHLTPAIQCEMYKIINIIEQIITDIYKPEKINLASLGNKTPHLHWHIIARFMNDNFFPESIWADPVRHYKFENSIDEINQLKQQLDLNLNH</sequence>
<dbReference type="SUPFAM" id="SSF54197">
    <property type="entry name" value="HIT-like"/>
    <property type="match status" value="1"/>
</dbReference>
<accession>A0A0H4J1J6</accession>
<protein>
    <submittedName>
        <fullName evidence="3">HIT family hydrolase</fullName>
    </submittedName>
</protein>
<dbReference type="GO" id="GO:0016787">
    <property type="term" value="F:hydrolase activity"/>
    <property type="evidence" value="ECO:0007669"/>
    <property type="project" value="UniProtKB-KW"/>
</dbReference>
<evidence type="ECO:0000313" key="3">
    <source>
        <dbReference type="EMBL" id="AKO65885.1"/>
    </source>
</evidence>
<dbReference type="EMBL" id="CP011002">
    <property type="protein sequence ID" value="AKO65885.1"/>
    <property type="molecule type" value="Genomic_DNA"/>
</dbReference>
<dbReference type="InterPro" id="IPR011146">
    <property type="entry name" value="HIT-like"/>
</dbReference>
<dbReference type="Gene3D" id="3.30.428.10">
    <property type="entry name" value="HIT-like"/>
    <property type="match status" value="1"/>
</dbReference>
<reference evidence="3 4" key="1">
    <citation type="submission" date="2015-03" db="EMBL/GenBank/DDBJ databases">
        <title>Comparative analysis of the OM43 clade including a novel species from Red Sea uncovers genomic and metabolic diversity among marine methylotrophs.</title>
        <authorList>
            <person name="Jimenez-Infante F."/>
            <person name="Ngugi D.K."/>
            <person name="Vinu M."/>
            <person name="Alam I."/>
            <person name="Kamau A."/>
            <person name="Blom J."/>
            <person name="Bajic V.B."/>
            <person name="Stingl U."/>
        </authorList>
    </citation>
    <scope>NUCLEOTIDE SEQUENCE [LARGE SCALE GENOMIC DNA]</scope>
    <source>
        <strain evidence="3 4">MBRSH7</strain>
    </source>
</reference>
<keyword evidence="3" id="KW-0378">Hydrolase</keyword>
<name>A0A0H4J1J6_9PROT</name>
<evidence type="ECO:0000256" key="1">
    <source>
        <dbReference type="PROSITE-ProRule" id="PRU00464"/>
    </source>
</evidence>
<dbReference type="Pfam" id="PF01230">
    <property type="entry name" value="HIT"/>
    <property type="match status" value="1"/>
</dbReference>
<feature type="domain" description="HIT" evidence="2">
    <location>
        <begin position="2"/>
        <end position="103"/>
    </location>
</feature>
<dbReference type="AlphaFoldDB" id="A0A0H4J1J6"/>
<dbReference type="Proteomes" id="UP000066549">
    <property type="component" value="Chromosome"/>
</dbReference>
<organism evidence="3 4">
    <name type="scientific">Methylophilales bacterium MBRS-H7</name>
    <dbReference type="NCBI Taxonomy" id="1623450"/>
    <lineage>
        <taxon>Bacteria</taxon>
        <taxon>Pseudomonadati</taxon>
        <taxon>Pseudomonadota</taxon>
        <taxon>Betaproteobacteria</taxon>
        <taxon>Nitrosomonadales</taxon>
        <taxon>OM43 clade</taxon>
    </lineage>
</organism>
<feature type="short sequence motif" description="Histidine triad motif" evidence="1">
    <location>
        <begin position="88"/>
        <end position="92"/>
    </location>
</feature>
<dbReference type="PATRIC" id="fig|1623450.3.peg.790"/>
<dbReference type="InterPro" id="IPR036265">
    <property type="entry name" value="HIT-like_sf"/>
</dbReference>
<evidence type="ECO:0000313" key="4">
    <source>
        <dbReference type="Proteomes" id="UP000066549"/>
    </source>
</evidence>
<evidence type="ECO:0000259" key="2">
    <source>
        <dbReference type="PROSITE" id="PS51084"/>
    </source>
</evidence>
<keyword evidence="4" id="KW-1185">Reference proteome</keyword>